<dbReference type="PANTHER" id="PTHR37292">
    <property type="entry name" value="VNG6097C"/>
    <property type="match status" value="1"/>
</dbReference>
<gene>
    <name evidence="2" type="ORF">SAMN05421829_101124</name>
</gene>
<keyword evidence="3" id="KW-1185">Reference proteome</keyword>
<sequence>MSQFDSTKRSLDDVLKDVSIGKIQLPDFQRGWVWDDSHVRSLLVSIARSFPVGAVMLLETGGETRFQIRPVEGVKLPANASAAELLILDGQQRLTTLTQVLAIDAPVATRNEKGRAIERHYYWDIQRALEGVESLDEAIIAVEADKCVRENFGRDIKLDLSTPEKEYQQLYFPCRQTLNSDAWEEGLQEACPEQFATYMKFRKQVLQAFRGYQLPVIQLHKTTSKEAVCLVFEKVNTGGVPLNVFELVTATYAADGYNLRDDWFGSGARKVDSRQKRLAKEPVLTVLESTDFLQAIAMLHTLKCRQADLVAGKTGKQMTPVSAKRATILEMPLAAYKEWADAAEEGFKRAAKLLKRECVRDARDLPYRTQLAPLAAVLALLEERWKEPRIYDKLVRWYWCGVLGELYGGAVETRIANDMEDLLTWIEGDDEAAEPRTIHDAAFRPDRLDRMTSRLSAAYKGLNVLLLRSKAADFFWKGTISELDSEDVALDIHHIFPQNWCENERISRKQYNTVVNKTPLSYKANRMIGGVAPSAYLAKLQKHEQVKIDDAAMDSILRTHAIDPSLLRSDDFHGFYAHRKQALLMLIGQAMGKDVQQAEALAASEVGAYEEDEDEAQAA</sequence>
<proteinExistence type="predicted"/>
<dbReference type="Proteomes" id="UP000186819">
    <property type="component" value="Unassembled WGS sequence"/>
</dbReference>
<name>A0A1N6N6Q3_9RHOO</name>
<feature type="domain" description="GmrSD restriction endonucleases N-terminal" evidence="1">
    <location>
        <begin position="13"/>
        <end position="252"/>
    </location>
</feature>
<dbReference type="Pfam" id="PF03235">
    <property type="entry name" value="GmrSD_N"/>
    <property type="match status" value="1"/>
</dbReference>
<dbReference type="InterPro" id="IPR004919">
    <property type="entry name" value="GmrSD_N"/>
</dbReference>
<evidence type="ECO:0000313" key="3">
    <source>
        <dbReference type="Proteomes" id="UP000186819"/>
    </source>
</evidence>
<protein>
    <recommendedName>
        <fullName evidence="1">GmrSD restriction endonucleases N-terminal domain-containing protein</fullName>
    </recommendedName>
</protein>
<reference evidence="3" key="1">
    <citation type="submission" date="2017-01" db="EMBL/GenBank/DDBJ databases">
        <authorList>
            <person name="Varghese N."/>
            <person name="Submissions S."/>
        </authorList>
    </citation>
    <scope>NUCLEOTIDE SEQUENCE [LARGE SCALE GENOMIC DNA]</scope>
    <source>
        <strain evidence="3">ATCC 51758</strain>
    </source>
</reference>
<dbReference type="PANTHER" id="PTHR37292:SF2">
    <property type="entry name" value="DUF262 DOMAIN-CONTAINING PROTEIN"/>
    <property type="match status" value="1"/>
</dbReference>
<dbReference type="RefSeq" id="WP_076600166.1">
    <property type="nucleotide sequence ID" value="NZ_FTMD01000001.1"/>
</dbReference>
<organism evidence="2 3">
    <name type="scientific">Aromatoleum tolulyticum</name>
    <dbReference type="NCBI Taxonomy" id="34027"/>
    <lineage>
        <taxon>Bacteria</taxon>
        <taxon>Pseudomonadati</taxon>
        <taxon>Pseudomonadota</taxon>
        <taxon>Betaproteobacteria</taxon>
        <taxon>Rhodocyclales</taxon>
        <taxon>Rhodocyclaceae</taxon>
        <taxon>Aromatoleum</taxon>
    </lineage>
</organism>
<evidence type="ECO:0000313" key="2">
    <source>
        <dbReference type="EMBL" id="SIP87709.1"/>
    </source>
</evidence>
<dbReference type="STRING" id="34027.SAMN05421829_101124"/>
<accession>A0A1N6N6Q3</accession>
<dbReference type="AlphaFoldDB" id="A0A1N6N6Q3"/>
<dbReference type="EMBL" id="FTMD01000001">
    <property type="protein sequence ID" value="SIP87709.1"/>
    <property type="molecule type" value="Genomic_DNA"/>
</dbReference>
<evidence type="ECO:0000259" key="1">
    <source>
        <dbReference type="Pfam" id="PF03235"/>
    </source>
</evidence>
<dbReference type="OrthoDB" id="9798761at2"/>